<protein>
    <submittedName>
        <fullName evidence="1">Uncharacterized protein</fullName>
    </submittedName>
</protein>
<dbReference type="EMBL" id="QKWP01000058">
    <property type="protein sequence ID" value="RIB28689.1"/>
    <property type="molecule type" value="Genomic_DNA"/>
</dbReference>
<reference evidence="1 2" key="1">
    <citation type="submission" date="2018-06" db="EMBL/GenBank/DDBJ databases">
        <title>Comparative genomics reveals the genomic features of Rhizophagus irregularis, R. cerebriforme, R. diaphanum and Gigaspora rosea, and their symbiotic lifestyle signature.</title>
        <authorList>
            <person name="Morin E."/>
            <person name="San Clemente H."/>
            <person name="Chen E.C.H."/>
            <person name="De La Providencia I."/>
            <person name="Hainaut M."/>
            <person name="Kuo A."/>
            <person name="Kohler A."/>
            <person name="Murat C."/>
            <person name="Tang N."/>
            <person name="Roy S."/>
            <person name="Loubradou J."/>
            <person name="Henrissat B."/>
            <person name="Grigoriev I.V."/>
            <person name="Corradi N."/>
            <person name="Roux C."/>
            <person name="Martin F.M."/>
        </authorList>
    </citation>
    <scope>NUCLEOTIDE SEQUENCE [LARGE SCALE GENOMIC DNA]</scope>
    <source>
        <strain evidence="1 2">DAOM 194757</strain>
    </source>
</reference>
<dbReference type="AlphaFoldDB" id="A0A397W5T6"/>
<organism evidence="1 2">
    <name type="scientific">Gigaspora rosea</name>
    <dbReference type="NCBI Taxonomy" id="44941"/>
    <lineage>
        <taxon>Eukaryota</taxon>
        <taxon>Fungi</taxon>
        <taxon>Fungi incertae sedis</taxon>
        <taxon>Mucoromycota</taxon>
        <taxon>Glomeromycotina</taxon>
        <taxon>Glomeromycetes</taxon>
        <taxon>Diversisporales</taxon>
        <taxon>Gigasporaceae</taxon>
        <taxon>Gigaspora</taxon>
    </lineage>
</organism>
<evidence type="ECO:0000313" key="1">
    <source>
        <dbReference type="EMBL" id="RIB28689.1"/>
    </source>
</evidence>
<evidence type="ECO:0000313" key="2">
    <source>
        <dbReference type="Proteomes" id="UP000266673"/>
    </source>
</evidence>
<gene>
    <name evidence="1" type="ORF">C2G38_2157295</name>
</gene>
<keyword evidence="2" id="KW-1185">Reference proteome</keyword>
<accession>A0A397W5T6</accession>
<comment type="caution">
    <text evidence="1">The sequence shown here is derived from an EMBL/GenBank/DDBJ whole genome shotgun (WGS) entry which is preliminary data.</text>
</comment>
<dbReference type="Proteomes" id="UP000266673">
    <property type="component" value="Unassembled WGS sequence"/>
</dbReference>
<name>A0A397W5T6_9GLOM</name>
<dbReference type="OrthoDB" id="2429574at2759"/>
<proteinExistence type="predicted"/>
<sequence>MVNANEWLNKKIPTDQREQATSLYVYRKCQCTEQKNLTSLFKTTQPSGLFGGTTAASPFSGFGYGSQKIQPPEPLTTTAASPCRSFSVAVVKPTTGNNYNDCQHCSNRDQTNYSNYRFYNVILEGELDLNDFINLNVLCIEGIGQEQQQKLTSCKPNLRSINFIGNKRLIFCDNVLKNQIERLTNLILTTKNVSFIDLKIETKKVKEENLKCQLDIIKSNLNEDNKLWLDSLLEAQHEVLHSNSTYARKQLERCKNKLSEVLTVEEIRDILGNTVEINEMEAQLNKVTSVEINEMEAQLNKLTLKN</sequence>